<dbReference type="Gene3D" id="3.30.70.920">
    <property type="match status" value="1"/>
</dbReference>
<dbReference type="Pfam" id="PF01037">
    <property type="entry name" value="AsnC_trans_reg"/>
    <property type="match status" value="1"/>
</dbReference>
<reference evidence="2" key="1">
    <citation type="journal article" date="2020" name="mSystems">
        <title>Genome- and Community-Level Interaction Insights into Carbon Utilization and Element Cycling Functions of Hydrothermarchaeota in Hydrothermal Sediment.</title>
        <authorList>
            <person name="Zhou Z."/>
            <person name="Liu Y."/>
            <person name="Xu W."/>
            <person name="Pan J."/>
            <person name="Luo Z.H."/>
            <person name="Li M."/>
        </authorList>
    </citation>
    <scope>NUCLEOTIDE SEQUENCE [LARGE SCALE GENOMIC DNA]</scope>
    <source>
        <strain evidence="2">SpSt-876</strain>
    </source>
</reference>
<dbReference type="SUPFAM" id="SSF54909">
    <property type="entry name" value="Dimeric alpha+beta barrel"/>
    <property type="match status" value="1"/>
</dbReference>
<accession>A0A7C6E9T0</accession>
<dbReference type="InterPro" id="IPR011008">
    <property type="entry name" value="Dimeric_a/b-barrel"/>
</dbReference>
<dbReference type="AlphaFoldDB" id="A0A7C6E9T0"/>
<evidence type="ECO:0000259" key="1">
    <source>
        <dbReference type="Pfam" id="PF01037"/>
    </source>
</evidence>
<name>A0A7C6E9T0_UNCW3</name>
<sequence>MVATAYILINVASGKARKVYDQLQKLPNITHISAVTGPYDLIVTVQGTDFNTIGRLVIDKIQAIDGIEKTLTCNVIEFEQ</sequence>
<organism evidence="2">
    <name type="scientific">candidate division WOR-3 bacterium</name>
    <dbReference type="NCBI Taxonomy" id="2052148"/>
    <lineage>
        <taxon>Bacteria</taxon>
        <taxon>Bacteria division WOR-3</taxon>
    </lineage>
</organism>
<comment type="caution">
    <text evidence="2">The sequence shown here is derived from an EMBL/GenBank/DDBJ whole genome shotgun (WGS) entry which is preliminary data.</text>
</comment>
<gene>
    <name evidence="2" type="ORF">ENW73_00805</name>
</gene>
<protein>
    <submittedName>
        <fullName evidence="2">Lrp/AsnC family transcriptional regulator</fullName>
    </submittedName>
</protein>
<dbReference type="EMBL" id="DTLI01000020">
    <property type="protein sequence ID" value="HHS51395.1"/>
    <property type="molecule type" value="Genomic_DNA"/>
</dbReference>
<dbReference type="InterPro" id="IPR019887">
    <property type="entry name" value="Tscrpt_reg_AsnC/Lrp_C"/>
</dbReference>
<feature type="domain" description="Transcription regulator AsnC/Lrp ligand binding" evidence="1">
    <location>
        <begin position="7"/>
        <end position="77"/>
    </location>
</feature>
<evidence type="ECO:0000313" key="2">
    <source>
        <dbReference type="EMBL" id="HHS51395.1"/>
    </source>
</evidence>
<proteinExistence type="predicted"/>